<organism evidence="1 2">
    <name type="scientific">Psychrobacter faecalis</name>
    <dbReference type="NCBI Taxonomy" id="180588"/>
    <lineage>
        <taxon>Bacteria</taxon>
        <taxon>Pseudomonadati</taxon>
        <taxon>Pseudomonadota</taxon>
        <taxon>Gammaproteobacteria</taxon>
        <taxon>Moraxellales</taxon>
        <taxon>Moraxellaceae</taxon>
        <taxon>Psychrobacter</taxon>
    </lineage>
</organism>
<evidence type="ECO:0000313" key="1">
    <source>
        <dbReference type="EMBL" id="MDP4544113.1"/>
    </source>
</evidence>
<reference evidence="1 2" key="1">
    <citation type="submission" date="2023-08" db="EMBL/GenBank/DDBJ databases">
        <authorList>
            <person name="Kumar R."/>
        </authorList>
    </citation>
    <scope>NUCLEOTIDE SEQUENCE [LARGE SCALE GENOMIC DNA]</scope>
    <source>
        <strain evidence="1 2">LUR13</strain>
    </source>
</reference>
<accession>A0ABT9HEC1</accession>
<gene>
    <name evidence="1" type="ORF">Q8P09_03345</name>
</gene>
<dbReference type="InterPro" id="IPR024410">
    <property type="entry name" value="Phage_TAC_12"/>
</dbReference>
<keyword evidence="2" id="KW-1185">Reference proteome</keyword>
<proteinExistence type="predicted"/>
<dbReference type="Proteomes" id="UP001228171">
    <property type="component" value="Unassembled WGS sequence"/>
</dbReference>
<dbReference type="EMBL" id="JAVAJI010000003">
    <property type="protein sequence ID" value="MDP4544113.1"/>
    <property type="molecule type" value="Genomic_DNA"/>
</dbReference>
<comment type="caution">
    <text evidence="1">The sequence shown here is derived from an EMBL/GenBank/DDBJ whole genome shotgun (WGS) entry which is preliminary data.</text>
</comment>
<dbReference type="RefSeq" id="WP_200662648.1">
    <property type="nucleotide sequence ID" value="NZ_JAVAJI010000003.1"/>
</dbReference>
<protein>
    <submittedName>
        <fullName evidence="1">Phage tail assembly chaperone family protein, TAC</fullName>
    </submittedName>
</protein>
<sequence length="117" mass="13203">MEVLNLTEIKSGSLVSQIRDETVVFRHNGKECSVNIRIKQLPFVETESLFLRWGNKENVASEWISKALVDDKGKTMFTQTQVENTFVQALANAVFEMIWNADNVKKPEAKAKSKAAS</sequence>
<evidence type="ECO:0000313" key="2">
    <source>
        <dbReference type="Proteomes" id="UP001228171"/>
    </source>
</evidence>
<dbReference type="Pfam" id="PF16459">
    <property type="entry name" value="Phage_TAC_13"/>
    <property type="match status" value="1"/>
</dbReference>
<name>A0ABT9HEC1_9GAMM</name>